<dbReference type="InterPro" id="IPR004358">
    <property type="entry name" value="Sig_transdc_His_kin-like_C"/>
</dbReference>
<dbReference type="FunFam" id="1.10.287.130:FF:000001">
    <property type="entry name" value="Two-component sensor histidine kinase"/>
    <property type="match status" value="1"/>
</dbReference>
<evidence type="ECO:0000256" key="8">
    <source>
        <dbReference type="ARBA" id="ARBA00022777"/>
    </source>
</evidence>
<comment type="cofactor">
    <cofactor evidence="2">
        <name>a divalent metal cation</name>
        <dbReference type="ChEBI" id="CHEBI:60240"/>
    </cofactor>
</comment>
<dbReference type="InterPro" id="IPR036890">
    <property type="entry name" value="HATPase_C_sf"/>
</dbReference>
<reference evidence="14 15" key="1">
    <citation type="journal article" date="2008" name="Int. J. Syst. Evol. Microbiol.">
        <title>Tessaracoccus flavescens sp. nov., isolated from marine sediment.</title>
        <authorList>
            <person name="Lee D.W."/>
            <person name="Lee S.D."/>
        </authorList>
    </citation>
    <scope>NUCLEOTIDE SEQUENCE [LARGE SCALE GENOMIC DNA]</scope>
    <source>
        <strain evidence="14 15">SST-39T</strain>
    </source>
</reference>
<dbReference type="SUPFAM" id="SSF55874">
    <property type="entry name" value="ATPase domain of HSP90 chaperone/DNA topoisomerase II/histidine kinase"/>
    <property type="match status" value="1"/>
</dbReference>
<dbReference type="Gene3D" id="3.30.565.10">
    <property type="entry name" value="Histidine kinase-like ATPase, C-terminal domain"/>
    <property type="match status" value="1"/>
</dbReference>
<proteinExistence type="predicted"/>
<dbReference type="CDD" id="cd00075">
    <property type="entry name" value="HATPase"/>
    <property type="match status" value="1"/>
</dbReference>
<comment type="subcellular location">
    <subcellularLocation>
        <location evidence="3">Cell membrane</location>
    </subcellularLocation>
</comment>
<feature type="domain" description="Histidine kinase" evidence="12">
    <location>
        <begin position="254"/>
        <end position="467"/>
    </location>
</feature>
<dbReference type="PROSITE" id="PS50885">
    <property type="entry name" value="HAMP"/>
    <property type="match status" value="1"/>
</dbReference>
<dbReference type="PANTHER" id="PTHR45436">
    <property type="entry name" value="SENSOR HISTIDINE KINASE YKOH"/>
    <property type="match status" value="1"/>
</dbReference>
<name>A0A1Q2CWB2_9ACTN</name>
<dbReference type="InterPro" id="IPR050428">
    <property type="entry name" value="TCS_sensor_his_kinase"/>
</dbReference>
<evidence type="ECO:0000256" key="2">
    <source>
        <dbReference type="ARBA" id="ARBA00001968"/>
    </source>
</evidence>
<dbReference type="Proteomes" id="UP000188235">
    <property type="component" value="Chromosome"/>
</dbReference>
<dbReference type="AlphaFoldDB" id="A0A1Q2CWB2"/>
<sequence length="478" mass="51071">MSPRRGGSLAAQLQFRIVVTVAVMALLMCLGTVLSARVILFDQLDRDVLTVKDRQIGGMRPDDPLAGLHSSSGIPDGTVILAPTERGPVPFILAPEGTKPPSADDLRRVPADGKLHTVNLQVGGKYRALAYDTPFGEVTVGVPVGRVETTLLRLTTFSIGLSLIALAATAIATRTVLTRATRNLVTLTNTADEVSQLELVRGAVEVPRVETAEAHENNEVTRLSSAFNRMLGNVESAFTAREASEKKLRRFVADASHELRNPLAAIRGYSELAQRAPDATDSQFAMGRIESESTRMAKLVNDLLLLARLDADARVEPRPVDAVEVVLNAVSDAQAASSDHRWLLDVPTSEITVLADPDQLHQVMVNLLANARTHTPPGTTVHTSVRIVDGRAVIQVADDGPGIPEDTLPRVFERFTKADEARAHTATQSTGLGLAIVKAMVEGWGGLVDVASRPGLTTFSVGLTLADAENVPAVQTTD</sequence>
<dbReference type="PRINTS" id="PR00344">
    <property type="entry name" value="BCTRLSENSOR"/>
</dbReference>
<keyword evidence="8" id="KW-0418">Kinase</keyword>
<evidence type="ECO:0000256" key="3">
    <source>
        <dbReference type="ARBA" id="ARBA00004236"/>
    </source>
</evidence>
<evidence type="ECO:0000256" key="9">
    <source>
        <dbReference type="ARBA" id="ARBA00022989"/>
    </source>
</evidence>
<dbReference type="InterPro" id="IPR003594">
    <property type="entry name" value="HATPase_dom"/>
</dbReference>
<dbReference type="FunFam" id="3.30.565.10:FF:000006">
    <property type="entry name" value="Sensor histidine kinase WalK"/>
    <property type="match status" value="1"/>
</dbReference>
<keyword evidence="6" id="KW-0808">Transferase</keyword>
<dbReference type="Pfam" id="PF02518">
    <property type="entry name" value="HATPase_c"/>
    <property type="match status" value="1"/>
</dbReference>
<dbReference type="EC" id="2.7.13.3" evidence="4"/>
<dbReference type="Pfam" id="PF00512">
    <property type="entry name" value="HisKA"/>
    <property type="match status" value="1"/>
</dbReference>
<dbReference type="Gene3D" id="1.10.287.130">
    <property type="match status" value="1"/>
</dbReference>
<dbReference type="InterPro" id="IPR036097">
    <property type="entry name" value="HisK_dim/P_sf"/>
</dbReference>
<evidence type="ECO:0000313" key="14">
    <source>
        <dbReference type="EMBL" id="AQP50395.1"/>
    </source>
</evidence>
<dbReference type="RefSeq" id="WP_077348687.1">
    <property type="nucleotide sequence ID" value="NZ_CP019607.1"/>
</dbReference>
<dbReference type="Gene3D" id="6.10.340.10">
    <property type="match status" value="1"/>
</dbReference>
<dbReference type="InterPro" id="IPR005467">
    <property type="entry name" value="His_kinase_dom"/>
</dbReference>
<evidence type="ECO:0000313" key="15">
    <source>
        <dbReference type="Proteomes" id="UP000188235"/>
    </source>
</evidence>
<dbReference type="GO" id="GO:0005509">
    <property type="term" value="F:calcium ion binding"/>
    <property type="evidence" value="ECO:0007669"/>
    <property type="project" value="UniProtKB-ARBA"/>
</dbReference>
<keyword evidence="10" id="KW-0902">Two-component regulatory system</keyword>
<dbReference type="KEGG" id="tfa:BW733_05685"/>
<evidence type="ECO:0000256" key="5">
    <source>
        <dbReference type="ARBA" id="ARBA00022553"/>
    </source>
</evidence>
<evidence type="ECO:0000256" key="10">
    <source>
        <dbReference type="ARBA" id="ARBA00023012"/>
    </source>
</evidence>
<keyword evidence="9" id="KW-1133">Transmembrane helix</keyword>
<evidence type="ECO:0000256" key="1">
    <source>
        <dbReference type="ARBA" id="ARBA00000085"/>
    </source>
</evidence>
<evidence type="ECO:0000256" key="11">
    <source>
        <dbReference type="ARBA" id="ARBA00023136"/>
    </source>
</evidence>
<dbReference type="PROSITE" id="PS50109">
    <property type="entry name" value="HIS_KIN"/>
    <property type="match status" value="1"/>
</dbReference>
<evidence type="ECO:0000256" key="6">
    <source>
        <dbReference type="ARBA" id="ARBA00022679"/>
    </source>
</evidence>
<dbReference type="PANTHER" id="PTHR45436:SF5">
    <property type="entry name" value="SENSOR HISTIDINE KINASE TRCS"/>
    <property type="match status" value="1"/>
</dbReference>
<keyword evidence="7" id="KW-0812">Transmembrane</keyword>
<gene>
    <name evidence="14" type="ORF">BW733_05685</name>
</gene>
<evidence type="ECO:0000256" key="4">
    <source>
        <dbReference type="ARBA" id="ARBA00012438"/>
    </source>
</evidence>
<comment type="catalytic activity">
    <reaction evidence="1">
        <text>ATP + protein L-histidine = ADP + protein N-phospho-L-histidine.</text>
        <dbReference type="EC" id="2.7.13.3"/>
    </reaction>
</comment>
<feature type="domain" description="HAMP" evidence="13">
    <location>
        <begin position="178"/>
        <end position="239"/>
    </location>
</feature>
<dbReference type="CDD" id="cd00082">
    <property type="entry name" value="HisKA"/>
    <property type="match status" value="1"/>
</dbReference>
<dbReference type="SUPFAM" id="SSF47384">
    <property type="entry name" value="Homodimeric domain of signal transducing histidine kinase"/>
    <property type="match status" value="1"/>
</dbReference>
<keyword evidence="15" id="KW-1185">Reference proteome</keyword>
<dbReference type="STRING" id="399497.BW733_05685"/>
<keyword evidence="11" id="KW-0472">Membrane</keyword>
<evidence type="ECO:0000259" key="13">
    <source>
        <dbReference type="PROSITE" id="PS50885"/>
    </source>
</evidence>
<dbReference type="SMART" id="SM00388">
    <property type="entry name" value="HisKA"/>
    <property type="match status" value="1"/>
</dbReference>
<dbReference type="EMBL" id="CP019607">
    <property type="protein sequence ID" value="AQP50395.1"/>
    <property type="molecule type" value="Genomic_DNA"/>
</dbReference>
<keyword evidence="5" id="KW-0597">Phosphoprotein</keyword>
<organism evidence="14 15">
    <name type="scientific">Tessaracoccus flavescens</name>
    <dbReference type="NCBI Taxonomy" id="399497"/>
    <lineage>
        <taxon>Bacteria</taxon>
        <taxon>Bacillati</taxon>
        <taxon>Actinomycetota</taxon>
        <taxon>Actinomycetes</taxon>
        <taxon>Propionibacteriales</taxon>
        <taxon>Propionibacteriaceae</taxon>
        <taxon>Tessaracoccus</taxon>
    </lineage>
</organism>
<dbReference type="GO" id="GO:0000155">
    <property type="term" value="F:phosphorelay sensor kinase activity"/>
    <property type="evidence" value="ECO:0007669"/>
    <property type="project" value="InterPro"/>
</dbReference>
<dbReference type="OrthoDB" id="9786919at2"/>
<dbReference type="GO" id="GO:0005886">
    <property type="term" value="C:plasma membrane"/>
    <property type="evidence" value="ECO:0007669"/>
    <property type="project" value="UniProtKB-SubCell"/>
</dbReference>
<protein>
    <recommendedName>
        <fullName evidence="4">histidine kinase</fullName>
        <ecNumber evidence="4">2.7.13.3</ecNumber>
    </recommendedName>
</protein>
<dbReference type="InterPro" id="IPR003661">
    <property type="entry name" value="HisK_dim/P_dom"/>
</dbReference>
<accession>A0A1Q2CWB2</accession>
<evidence type="ECO:0000259" key="12">
    <source>
        <dbReference type="PROSITE" id="PS50109"/>
    </source>
</evidence>
<evidence type="ECO:0000256" key="7">
    <source>
        <dbReference type="ARBA" id="ARBA00022692"/>
    </source>
</evidence>
<dbReference type="InterPro" id="IPR003660">
    <property type="entry name" value="HAMP_dom"/>
</dbReference>
<dbReference type="SMART" id="SM00387">
    <property type="entry name" value="HATPase_c"/>
    <property type="match status" value="1"/>
</dbReference>